<feature type="domain" description="SD-repeat containing protein B" evidence="5">
    <location>
        <begin position="569"/>
        <end position="615"/>
    </location>
</feature>
<dbReference type="AlphaFoldDB" id="A0A1G9JT86"/>
<reference evidence="6 7" key="1">
    <citation type="submission" date="2016-10" db="EMBL/GenBank/DDBJ databases">
        <authorList>
            <person name="de Groot N.N."/>
        </authorList>
    </citation>
    <scope>NUCLEOTIDE SEQUENCE [LARGE SCALE GENOMIC DNA]</scope>
    <source>
        <strain evidence="6 7">DSM 21668</strain>
    </source>
</reference>
<proteinExistence type="predicted"/>
<name>A0A1G9JT86_9BACT</name>
<dbReference type="Gene3D" id="2.60.40.10">
    <property type="entry name" value="Immunoglobulins"/>
    <property type="match status" value="2"/>
</dbReference>
<evidence type="ECO:0000256" key="1">
    <source>
        <dbReference type="ARBA" id="ARBA00004613"/>
    </source>
</evidence>
<dbReference type="RefSeq" id="WP_093197984.1">
    <property type="nucleotide sequence ID" value="NZ_FNGS01000002.1"/>
</dbReference>
<dbReference type="Proteomes" id="UP000198901">
    <property type="component" value="Unassembled WGS sequence"/>
</dbReference>
<dbReference type="InterPro" id="IPR033764">
    <property type="entry name" value="Sdr_B"/>
</dbReference>
<dbReference type="OrthoDB" id="3169091at2"/>
<evidence type="ECO:0000313" key="7">
    <source>
        <dbReference type="Proteomes" id="UP000198901"/>
    </source>
</evidence>
<dbReference type="SUPFAM" id="SSF63829">
    <property type="entry name" value="Calcium-dependent phosphotriesterase"/>
    <property type="match status" value="1"/>
</dbReference>
<evidence type="ECO:0000313" key="6">
    <source>
        <dbReference type="EMBL" id="SDL40602.1"/>
    </source>
</evidence>
<comment type="subcellular location">
    <subcellularLocation>
        <location evidence="1">Secreted</location>
    </subcellularLocation>
</comment>
<dbReference type="Pfam" id="PF17210">
    <property type="entry name" value="SdrD_B"/>
    <property type="match status" value="1"/>
</dbReference>
<keyword evidence="2" id="KW-0964">Secreted</keyword>
<protein>
    <submittedName>
        <fullName evidence="6">Por secretion system C-terminal sorting domain-containing protein</fullName>
    </submittedName>
</protein>
<keyword evidence="7" id="KW-1185">Reference proteome</keyword>
<dbReference type="EMBL" id="FNGS01000002">
    <property type="protein sequence ID" value="SDL40602.1"/>
    <property type="molecule type" value="Genomic_DNA"/>
</dbReference>
<evidence type="ECO:0000256" key="3">
    <source>
        <dbReference type="ARBA" id="ARBA00022729"/>
    </source>
</evidence>
<evidence type="ECO:0000256" key="2">
    <source>
        <dbReference type="ARBA" id="ARBA00022525"/>
    </source>
</evidence>
<accession>A0A1G9JT86</accession>
<feature type="chain" id="PRO_5011626913" evidence="4">
    <location>
        <begin position="23"/>
        <end position="763"/>
    </location>
</feature>
<sequence length="763" mass="81914">MIGKLVTNALFPVVFFSNSLFAQISGLTYRDSNGNGKRENHVPAETILSGINVKAFDASDALISQTHSDATGRYTLDVPHGQSLRVVFGTGDEKGSLPPSRYVRSPARNIDFGLYNPDQHASPNPVAICPIYILGKGNDTLTALLAIATETGERTPLATAAQVGALWGVAYHRQTRQVYSAAFAKRHVGYGPLGTGGIYRTDWNTRQTTPWLNLKTLGIPTGIDRHKDLTAHPYGQNVDADMMSDVGTVSLGGMDILDNTLFVANLSDRQVYAIALPKDPSRRPGAADVKSYSLPDPGWKGGAVRPFAIKAYQGKLYVGVVCDAAESQLAADLKAGVYELDPISGKFRLVVTVPLAYSRGTVTLAWHPWTSDFTKARQPNAPSSALYPQPILSAIEFDADGGIILGLMDRFGHQAGTGQPDPTGEAAFSAIAAGDVLKVFLSRKNYKLEANAVAGDLRSAGAGNRQGPDGGEFFFEDGFVASDGKVIHEETAAGGLAWLPGTGELLASAHEPGSDFNNSGIKAFGNQTGKRTRSWAFYTDGQAGTFGKANGIGGIALVSEAPPKVLLGRIWNDQNRNGSQDVGEDGFENQLIALNVNDRLFQQAHTDANGYFSFSVSPSSVSPDSVLFEIILLRDVSLELTNPAKFEQAPDQFKLKIQAGNSVKNFHEIGLAFSRPFGEEGRPSLFKSYPNPFSRFLQFEILSDKPLLTVTLTDIAGRQIARKVSSGLNGKHAGFFDLPSLSKGFYLIKPDDISIPALKVVKE</sequence>
<evidence type="ECO:0000256" key="4">
    <source>
        <dbReference type="SAM" id="SignalP"/>
    </source>
</evidence>
<keyword evidence="3 4" id="KW-0732">Signal</keyword>
<dbReference type="STRING" id="563176.SAMN04488090_0746"/>
<organism evidence="6 7">
    <name type="scientific">Siphonobacter aquaeclarae</name>
    <dbReference type="NCBI Taxonomy" id="563176"/>
    <lineage>
        <taxon>Bacteria</taxon>
        <taxon>Pseudomonadati</taxon>
        <taxon>Bacteroidota</taxon>
        <taxon>Cytophagia</taxon>
        <taxon>Cytophagales</taxon>
        <taxon>Cytophagaceae</taxon>
        <taxon>Siphonobacter</taxon>
    </lineage>
</organism>
<evidence type="ECO:0000259" key="5">
    <source>
        <dbReference type="Pfam" id="PF17210"/>
    </source>
</evidence>
<dbReference type="GO" id="GO:0005576">
    <property type="term" value="C:extracellular region"/>
    <property type="evidence" value="ECO:0007669"/>
    <property type="project" value="UniProtKB-SubCell"/>
</dbReference>
<dbReference type="SUPFAM" id="SSF117074">
    <property type="entry name" value="Hypothetical protein PA1324"/>
    <property type="match status" value="2"/>
</dbReference>
<gene>
    <name evidence="6" type="ORF">SAMN04488090_0746</name>
</gene>
<feature type="signal peptide" evidence="4">
    <location>
        <begin position="1"/>
        <end position="22"/>
    </location>
</feature>
<dbReference type="InterPro" id="IPR013783">
    <property type="entry name" value="Ig-like_fold"/>
</dbReference>